<dbReference type="RefSeq" id="XP_008714272.1">
    <property type="nucleotide sequence ID" value="XM_008716050.1"/>
</dbReference>
<feature type="region of interest" description="Disordered" evidence="7">
    <location>
        <begin position="388"/>
        <end position="407"/>
    </location>
</feature>
<evidence type="ECO:0000256" key="4">
    <source>
        <dbReference type="ARBA" id="ARBA00014097"/>
    </source>
</evidence>
<protein>
    <recommendedName>
        <fullName evidence="4">Protein DML1</fullName>
    </recommendedName>
    <alternativeName>
        <fullName evidence="5">Protein dml1</fullName>
    </alternativeName>
</protein>
<evidence type="ECO:0000256" key="1">
    <source>
        <dbReference type="ARBA" id="ARBA00003757"/>
    </source>
</evidence>
<dbReference type="OrthoDB" id="271881at2759"/>
<sequence>MHEIITLQLGQRSNYLATHFWNAQESYFKYSDQEDSLVNADVHFRAGLGPDNVETFTPRTVIYDLKGGFGSLRKINALYDLEEEPTAARLWDGATLTQHQQAIEPSRYQTLLDQGLPTFQLHDGDVRYWSDFNRVFYHPRSAVQLDQYELNSQLMPFENWSTGEELFRDLDKEFDLIDRDVRPFVEECDQMQGLQMLAGSDDAWGGFAARYLDSLRDEYGKTSIWVWGSENTTRLPRREQLLRSTNAARSMAAFGQQASAYIRLATIPKSYPSYLNIHSTSDWVLTALQCAAFESATLPTRLAHDSTHNVSLSLLEAILNTTGTQNILDLQLSRKPAEHTPINGATSTALHNGHNDEAESADAESLDISFVPGQDQAPHSAHTFARTEVHRSHHDSLPAATDSREEQLRRRQNEETIVEKFETKLTFPLLDSFPESLFRPDGLRSSLELTAALSSSSGMKNHILQLREVTRRGLTSDEREATYNDLSELANNYSFGWENSSDEGEDV</sequence>
<keyword evidence="6" id="KW-0496">Mitochondrion</keyword>
<dbReference type="GO" id="GO:0007005">
    <property type="term" value="P:mitochondrion organization"/>
    <property type="evidence" value="ECO:0007669"/>
    <property type="project" value="InterPro"/>
</dbReference>
<dbReference type="InterPro" id="IPR029209">
    <property type="entry name" value="DML1/Misato_tubulin"/>
</dbReference>
<comment type="function">
    <text evidence="1">Involved in the partitioning of the mitochondrial organelle and mitochondrial DNA (mtDNA) inheritance.</text>
</comment>
<dbReference type="FunCoup" id="W2S1D7">
    <property type="interactions" value="73"/>
</dbReference>
<dbReference type="HOGENOM" id="CLU_022511_2_0_1"/>
<dbReference type="InterPro" id="IPR019605">
    <property type="entry name" value="Misato_II_tubulin-like"/>
</dbReference>
<dbReference type="PANTHER" id="PTHR13391:SF0">
    <property type="entry name" value="PROTEIN MISATO HOMOLOG 1"/>
    <property type="match status" value="1"/>
</dbReference>
<evidence type="ECO:0000313" key="11">
    <source>
        <dbReference type="Proteomes" id="UP000030752"/>
    </source>
</evidence>
<dbReference type="SUPFAM" id="SSF52490">
    <property type="entry name" value="Tubulin nucleotide-binding domain-like"/>
    <property type="match status" value="1"/>
</dbReference>
<evidence type="ECO:0000259" key="9">
    <source>
        <dbReference type="Pfam" id="PF14881"/>
    </source>
</evidence>
<organism evidence="10 11">
    <name type="scientific">Cyphellophora europaea (strain CBS 101466)</name>
    <name type="common">Phialophora europaea</name>
    <dbReference type="NCBI Taxonomy" id="1220924"/>
    <lineage>
        <taxon>Eukaryota</taxon>
        <taxon>Fungi</taxon>
        <taxon>Dikarya</taxon>
        <taxon>Ascomycota</taxon>
        <taxon>Pezizomycotina</taxon>
        <taxon>Eurotiomycetes</taxon>
        <taxon>Chaetothyriomycetidae</taxon>
        <taxon>Chaetothyriales</taxon>
        <taxon>Cyphellophoraceae</taxon>
        <taxon>Cyphellophora</taxon>
    </lineage>
</organism>
<dbReference type="EMBL" id="KB822718">
    <property type="protein sequence ID" value="ETN42536.1"/>
    <property type="molecule type" value="Genomic_DNA"/>
</dbReference>
<evidence type="ECO:0000313" key="10">
    <source>
        <dbReference type="EMBL" id="ETN42536.1"/>
    </source>
</evidence>
<dbReference type="InParanoid" id="W2S1D7"/>
<evidence type="ECO:0000256" key="6">
    <source>
        <dbReference type="ARBA" id="ARBA00023128"/>
    </source>
</evidence>
<dbReference type="Gene3D" id="3.40.50.1440">
    <property type="entry name" value="Tubulin/FtsZ, GTPase domain"/>
    <property type="match status" value="1"/>
</dbReference>
<feature type="region of interest" description="Disordered" evidence="7">
    <location>
        <begin position="338"/>
        <end position="360"/>
    </location>
</feature>
<dbReference type="GeneID" id="19969032"/>
<feature type="domain" description="DML1/Misato tubulin" evidence="9">
    <location>
        <begin position="120"/>
        <end position="302"/>
    </location>
</feature>
<accession>W2S1D7</accession>
<dbReference type="VEuPathDB" id="FungiDB:HMPREF1541_01693"/>
<dbReference type="AlphaFoldDB" id="W2S1D7"/>
<evidence type="ECO:0000256" key="5">
    <source>
        <dbReference type="ARBA" id="ARBA00022030"/>
    </source>
</evidence>
<dbReference type="Pfam" id="PF10644">
    <property type="entry name" value="Misat_Tub_SegII"/>
    <property type="match status" value="1"/>
</dbReference>
<dbReference type="Proteomes" id="UP000030752">
    <property type="component" value="Unassembled WGS sequence"/>
</dbReference>
<keyword evidence="11" id="KW-1185">Reference proteome</keyword>
<comment type="subcellular location">
    <subcellularLocation>
        <location evidence="2">Mitochondrion</location>
    </subcellularLocation>
</comment>
<reference evidence="10 11" key="1">
    <citation type="submission" date="2013-03" db="EMBL/GenBank/DDBJ databases">
        <title>The Genome Sequence of Phialophora europaea CBS 101466.</title>
        <authorList>
            <consortium name="The Broad Institute Genomics Platform"/>
            <person name="Cuomo C."/>
            <person name="de Hoog S."/>
            <person name="Gorbushina A."/>
            <person name="Walker B."/>
            <person name="Young S.K."/>
            <person name="Zeng Q."/>
            <person name="Gargeya S."/>
            <person name="Fitzgerald M."/>
            <person name="Haas B."/>
            <person name="Abouelleil A."/>
            <person name="Allen A.W."/>
            <person name="Alvarado L."/>
            <person name="Arachchi H.M."/>
            <person name="Berlin A.M."/>
            <person name="Chapman S.B."/>
            <person name="Gainer-Dewar J."/>
            <person name="Goldberg J."/>
            <person name="Griggs A."/>
            <person name="Gujja S."/>
            <person name="Hansen M."/>
            <person name="Howarth C."/>
            <person name="Imamovic A."/>
            <person name="Ireland A."/>
            <person name="Larimer J."/>
            <person name="McCowan C."/>
            <person name="Murphy C."/>
            <person name="Pearson M."/>
            <person name="Poon T.W."/>
            <person name="Priest M."/>
            <person name="Roberts A."/>
            <person name="Saif S."/>
            <person name="Shea T."/>
            <person name="Sisk P."/>
            <person name="Sykes S."/>
            <person name="Wortman J."/>
            <person name="Nusbaum C."/>
            <person name="Birren B."/>
        </authorList>
    </citation>
    <scope>NUCLEOTIDE SEQUENCE [LARGE SCALE GENOMIC DNA]</scope>
    <source>
        <strain evidence="10 11">CBS 101466</strain>
    </source>
</reference>
<name>W2S1D7_CYPE1</name>
<dbReference type="STRING" id="1220924.W2S1D7"/>
<dbReference type="PANTHER" id="PTHR13391">
    <property type="entry name" value="MITOCHONDRIAL DISTRIBUTION REGULATOR MISATO"/>
    <property type="match status" value="1"/>
</dbReference>
<dbReference type="InterPro" id="IPR049942">
    <property type="entry name" value="DML1/Misato"/>
</dbReference>
<feature type="domain" description="Misato Segment II tubulin-like" evidence="8">
    <location>
        <begin position="2"/>
        <end position="114"/>
    </location>
</feature>
<evidence type="ECO:0000256" key="3">
    <source>
        <dbReference type="ARBA" id="ARBA00008507"/>
    </source>
</evidence>
<dbReference type="GO" id="GO:0005739">
    <property type="term" value="C:mitochondrion"/>
    <property type="evidence" value="ECO:0007669"/>
    <property type="project" value="UniProtKB-SubCell"/>
</dbReference>
<dbReference type="InterPro" id="IPR036525">
    <property type="entry name" value="Tubulin/FtsZ_GTPase_sf"/>
</dbReference>
<evidence type="ECO:0000259" key="8">
    <source>
        <dbReference type="Pfam" id="PF10644"/>
    </source>
</evidence>
<dbReference type="eggNOG" id="KOG2530">
    <property type="taxonomic scope" value="Eukaryota"/>
</dbReference>
<dbReference type="Pfam" id="PF14881">
    <property type="entry name" value="Tubulin_3"/>
    <property type="match status" value="1"/>
</dbReference>
<evidence type="ECO:0000256" key="2">
    <source>
        <dbReference type="ARBA" id="ARBA00004173"/>
    </source>
</evidence>
<proteinExistence type="inferred from homology"/>
<comment type="similarity">
    <text evidence="3">Belongs to the misato family.</text>
</comment>
<evidence type="ECO:0000256" key="7">
    <source>
        <dbReference type="SAM" id="MobiDB-lite"/>
    </source>
</evidence>
<gene>
    <name evidence="10" type="ORF">HMPREF1541_01693</name>
</gene>